<sequence>MGETGQEIINAFTIERSEDNKIKPLIKYIKDYASPKENTGFARYTFQKWSQLENESIERSIKELKTLVKLCLYTEQDEMICDYIVYGIQNQAIQEKLLAESDSLTLESAVSKCRTHKTELKLS</sequence>
<dbReference type="EMBL" id="JAVRJZ010000019">
    <property type="protein sequence ID" value="KAK2707661.1"/>
    <property type="molecule type" value="Genomic_DNA"/>
</dbReference>
<evidence type="ECO:0000313" key="3">
    <source>
        <dbReference type="Proteomes" id="UP001187531"/>
    </source>
</evidence>
<name>A0AA88HHM7_ARTSF</name>
<comment type="caution">
    <text evidence="2">The sequence shown here is derived from an EMBL/GenBank/DDBJ whole genome shotgun (WGS) entry which is preliminary data.</text>
</comment>
<dbReference type="EMBL" id="JAVRJZ010000019">
    <property type="protein sequence ID" value="KAK2707445.1"/>
    <property type="molecule type" value="Genomic_DNA"/>
</dbReference>
<gene>
    <name evidence="1" type="ORF">QYM36_015216</name>
    <name evidence="2" type="ORF">QYM36_015377</name>
</gene>
<organism evidence="2 3">
    <name type="scientific">Artemia franciscana</name>
    <name type="common">Brine shrimp</name>
    <name type="synonym">Artemia sanfranciscana</name>
    <dbReference type="NCBI Taxonomy" id="6661"/>
    <lineage>
        <taxon>Eukaryota</taxon>
        <taxon>Metazoa</taxon>
        <taxon>Ecdysozoa</taxon>
        <taxon>Arthropoda</taxon>
        <taxon>Crustacea</taxon>
        <taxon>Branchiopoda</taxon>
        <taxon>Anostraca</taxon>
        <taxon>Artemiidae</taxon>
        <taxon>Artemia</taxon>
    </lineage>
</organism>
<protein>
    <submittedName>
        <fullName evidence="2">Uncharacterized protein</fullName>
    </submittedName>
</protein>
<reference evidence="2" key="1">
    <citation type="submission" date="2023-07" db="EMBL/GenBank/DDBJ databases">
        <title>Chromosome-level genome assembly of Artemia franciscana.</title>
        <authorList>
            <person name="Jo E."/>
        </authorList>
    </citation>
    <scope>NUCLEOTIDE SEQUENCE</scope>
    <source>
        <tissue evidence="2">Whole body</tissue>
    </source>
</reference>
<keyword evidence="3" id="KW-1185">Reference proteome</keyword>
<dbReference type="PANTHER" id="PTHR33198">
    <property type="entry name" value="ANK_REP_REGION DOMAIN-CONTAINING PROTEIN-RELATED"/>
    <property type="match status" value="1"/>
</dbReference>
<evidence type="ECO:0000313" key="1">
    <source>
        <dbReference type="EMBL" id="KAK2707445.1"/>
    </source>
</evidence>
<dbReference type="PANTHER" id="PTHR33198:SF20">
    <property type="entry name" value="RETROTRANSPOSON GAG DOMAIN-CONTAINING PROTEIN"/>
    <property type="match status" value="1"/>
</dbReference>
<dbReference type="AlphaFoldDB" id="A0AA88HHM7"/>
<evidence type="ECO:0000313" key="2">
    <source>
        <dbReference type="EMBL" id="KAK2707661.1"/>
    </source>
</evidence>
<proteinExistence type="predicted"/>
<accession>A0AA88HHM7</accession>
<dbReference type="Proteomes" id="UP001187531">
    <property type="component" value="Unassembled WGS sequence"/>
</dbReference>